<dbReference type="GO" id="GO:0051920">
    <property type="term" value="F:peroxiredoxin activity"/>
    <property type="evidence" value="ECO:0007669"/>
    <property type="project" value="InterPro"/>
</dbReference>
<dbReference type="InterPro" id="IPR003779">
    <property type="entry name" value="CMD-like"/>
</dbReference>
<gene>
    <name evidence="2" type="ORF">DQQ10_21970</name>
</gene>
<dbReference type="InterPro" id="IPR004675">
    <property type="entry name" value="AhpD_core"/>
</dbReference>
<proteinExistence type="predicted"/>
<dbReference type="Proteomes" id="UP000251889">
    <property type="component" value="Unassembled WGS sequence"/>
</dbReference>
<dbReference type="PANTHER" id="PTHR34846">
    <property type="entry name" value="4-CARBOXYMUCONOLACTONE DECARBOXYLASE FAMILY PROTEIN (AFU_ORTHOLOGUE AFUA_6G11590)"/>
    <property type="match status" value="1"/>
</dbReference>
<dbReference type="AlphaFoldDB" id="A0A364XWB9"/>
<sequence>MERISYQELPKGFYNVLMKAQEYVDNAGLDHSLLELIRMRVSLINGCAYCIDMHYKLGLHLGDTAQRLTSVSVWREAPYYSEKEKAALEFAERLTKVDSDHHPETLHDAINKYFSKEEIAYLTLAIIQINAWNRLVRSFGTVAGNFKVPEKVNA</sequence>
<dbReference type="SUPFAM" id="SSF69118">
    <property type="entry name" value="AhpD-like"/>
    <property type="match status" value="1"/>
</dbReference>
<comment type="caution">
    <text evidence="2">The sequence shown here is derived from an EMBL/GenBank/DDBJ whole genome shotgun (WGS) entry which is preliminary data.</text>
</comment>
<reference evidence="2 3" key="1">
    <citation type="submission" date="2018-06" db="EMBL/GenBank/DDBJ databases">
        <title>Chryseolinea flavus sp. nov., a member of the phylum Bacteroidetes isolated from soil.</title>
        <authorList>
            <person name="Li Y."/>
            <person name="Wang J."/>
        </authorList>
    </citation>
    <scope>NUCLEOTIDE SEQUENCE [LARGE SCALE GENOMIC DNA]</scope>
    <source>
        <strain evidence="2 3">SDU1-6</strain>
    </source>
</reference>
<organism evidence="2 3">
    <name type="scientific">Pseudochryseolinea flava</name>
    <dbReference type="NCBI Taxonomy" id="2059302"/>
    <lineage>
        <taxon>Bacteria</taxon>
        <taxon>Pseudomonadati</taxon>
        <taxon>Bacteroidota</taxon>
        <taxon>Cytophagia</taxon>
        <taxon>Cytophagales</taxon>
        <taxon>Fulvivirgaceae</taxon>
        <taxon>Pseudochryseolinea</taxon>
    </lineage>
</organism>
<evidence type="ECO:0000259" key="1">
    <source>
        <dbReference type="Pfam" id="PF02627"/>
    </source>
</evidence>
<dbReference type="OrthoDB" id="9801997at2"/>
<dbReference type="Gene3D" id="1.20.1290.10">
    <property type="entry name" value="AhpD-like"/>
    <property type="match status" value="1"/>
</dbReference>
<accession>A0A364XWB9</accession>
<feature type="domain" description="Carboxymuconolactone decarboxylase-like" evidence="1">
    <location>
        <begin position="14"/>
        <end position="92"/>
    </location>
</feature>
<dbReference type="InterPro" id="IPR029032">
    <property type="entry name" value="AhpD-like"/>
</dbReference>
<dbReference type="EMBL" id="QMFY01000015">
    <property type="protein sequence ID" value="RAV98687.1"/>
    <property type="molecule type" value="Genomic_DNA"/>
</dbReference>
<dbReference type="Pfam" id="PF02627">
    <property type="entry name" value="CMD"/>
    <property type="match status" value="1"/>
</dbReference>
<name>A0A364XWB9_9BACT</name>
<keyword evidence="3" id="KW-1185">Reference proteome</keyword>
<evidence type="ECO:0000313" key="2">
    <source>
        <dbReference type="EMBL" id="RAV98687.1"/>
    </source>
</evidence>
<dbReference type="RefSeq" id="WP_112749084.1">
    <property type="nucleotide sequence ID" value="NZ_QMFY01000015.1"/>
</dbReference>
<protein>
    <submittedName>
        <fullName evidence="2">Carboxymuconolactone decarboxylase family protein</fullName>
    </submittedName>
</protein>
<dbReference type="NCBIfam" id="TIGR00778">
    <property type="entry name" value="ahpD_dom"/>
    <property type="match status" value="1"/>
</dbReference>
<evidence type="ECO:0000313" key="3">
    <source>
        <dbReference type="Proteomes" id="UP000251889"/>
    </source>
</evidence>
<dbReference type="PANTHER" id="PTHR34846:SF10">
    <property type="entry name" value="CYTOPLASMIC PROTEIN"/>
    <property type="match status" value="1"/>
</dbReference>